<dbReference type="EMBL" id="PGCJ01000844">
    <property type="protein sequence ID" value="PLW17760.1"/>
    <property type="molecule type" value="Genomic_DNA"/>
</dbReference>
<dbReference type="AlphaFoldDB" id="A0A2N5SWZ1"/>
<organism evidence="2 3">
    <name type="scientific">Puccinia coronata f. sp. avenae</name>
    <dbReference type="NCBI Taxonomy" id="200324"/>
    <lineage>
        <taxon>Eukaryota</taxon>
        <taxon>Fungi</taxon>
        <taxon>Dikarya</taxon>
        <taxon>Basidiomycota</taxon>
        <taxon>Pucciniomycotina</taxon>
        <taxon>Pucciniomycetes</taxon>
        <taxon>Pucciniales</taxon>
        <taxon>Pucciniaceae</taxon>
        <taxon>Puccinia</taxon>
    </lineage>
</organism>
<feature type="transmembrane region" description="Helical" evidence="1">
    <location>
        <begin position="29"/>
        <end position="48"/>
    </location>
</feature>
<evidence type="ECO:0000313" key="2">
    <source>
        <dbReference type="EMBL" id="PLW17760.1"/>
    </source>
</evidence>
<name>A0A2N5SWZ1_9BASI</name>
<proteinExistence type="predicted"/>
<keyword evidence="1" id="KW-0472">Membrane</keyword>
<reference evidence="2 3" key="1">
    <citation type="submission" date="2017-11" db="EMBL/GenBank/DDBJ databases">
        <title>De novo assembly and phasing of dikaryotic genomes from two isolates of Puccinia coronata f. sp. avenae, the causal agent of oat crown rust.</title>
        <authorList>
            <person name="Miller M.E."/>
            <person name="Zhang Y."/>
            <person name="Omidvar V."/>
            <person name="Sperschneider J."/>
            <person name="Schwessinger B."/>
            <person name="Raley C."/>
            <person name="Palmer J.M."/>
            <person name="Garnica D."/>
            <person name="Upadhyaya N."/>
            <person name="Rathjen J."/>
            <person name="Taylor J.M."/>
            <person name="Park R.F."/>
            <person name="Dodds P.N."/>
            <person name="Hirsch C.D."/>
            <person name="Kianian S.F."/>
            <person name="Figueroa M."/>
        </authorList>
    </citation>
    <scope>NUCLEOTIDE SEQUENCE [LARGE SCALE GENOMIC DNA]</scope>
    <source>
        <strain evidence="2">12NC29</strain>
    </source>
</reference>
<keyword evidence="1" id="KW-0812">Transmembrane</keyword>
<accession>A0A2N5SWZ1</accession>
<comment type="caution">
    <text evidence="2">The sequence shown here is derived from an EMBL/GenBank/DDBJ whole genome shotgun (WGS) entry which is preliminary data.</text>
</comment>
<keyword evidence="1" id="KW-1133">Transmembrane helix</keyword>
<evidence type="ECO:0000256" key="1">
    <source>
        <dbReference type="SAM" id="Phobius"/>
    </source>
</evidence>
<protein>
    <submittedName>
        <fullName evidence="2">Uncharacterized protein</fullName>
    </submittedName>
</protein>
<sequence length="74" mass="8053">MGHSNFAGKPGQPAECVCAMSLQLSIPMLFAALTLSFALFVFAANRFIAPLSEYGSKRAYRLTAADHLKRRGSF</sequence>
<evidence type="ECO:0000313" key="3">
    <source>
        <dbReference type="Proteomes" id="UP000235388"/>
    </source>
</evidence>
<dbReference type="Proteomes" id="UP000235388">
    <property type="component" value="Unassembled WGS sequence"/>
</dbReference>
<gene>
    <name evidence="2" type="ORF">PCANC_09074</name>
</gene>
<keyword evidence="3" id="KW-1185">Reference proteome</keyword>